<dbReference type="Gene3D" id="3.40.50.11770">
    <property type="match status" value="1"/>
</dbReference>
<organism evidence="3 4">
    <name type="scientific">Stieleria marina</name>
    <dbReference type="NCBI Taxonomy" id="1930275"/>
    <lineage>
        <taxon>Bacteria</taxon>
        <taxon>Pseudomonadati</taxon>
        <taxon>Planctomycetota</taxon>
        <taxon>Planctomycetia</taxon>
        <taxon>Pirellulales</taxon>
        <taxon>Pirellulaceae</taxon>
        <taxon>Stieleria</taxon>
    </lineage>
</organism>
<evidence type="ECO:0000313" key="3">
    <source>
        <dbReference type="EMBL" id="QDT09435.1"/>
    </source>
</evidence>
<dbReference type="RefSeq" id="WP_145416992.1">
    <property type="nucleotide sequence ID" value="NZ_CP036526.1"/>
</dbReference>
<dbReference type="GO" id="GO:0005524">
    <property type="term" value="F:ATP binding"/>
    <property type="evidence" value="ECO:0007669"/>
    <property type="project" value="UniProtKB-UniRule"/>
</dbReference>
<proteinExistence type="predicted"/>
<dbReference type="PROSITE" id="PS50975">
    <property type="entry name" value="ATP_GRASP"/>
    <property type="match status" value="1"/>
</dbReference>
<keyword evidence="4" id="KW-1185">Reference proteome</keyword>
<dbReference type="Proteomes" id="UP000319817">
    <property type="component" value="Chromosome"/>
</dbReference>
<dbReference type="EMBL" id="CP036526">
    <property type="protein sequence ID" value="QDT09435.1"/>
    <property type="molecule type" value="Genomic_DNA"/>
</dbReference>
<dbReference type="OrthoDB" id="271331at2"/>
<dbReference type="SUPFAM" id="SSF56059">
    <property type="entry name" value="Glutathione synthetase ATP-binding domain-like"/>
    <property type="match status" value="1"/>
</dbReference>
<name>A0A517NQP1_9BACT</name>
<dbReference type="InterPro" id="IPR011761">
    <property type="entry name" value="ATP-grasp"/>
</dbReference>
<gene>
    <name evidence="3" type="ORF">K239x_13810</name>
</gene>
<dbReference type="InterPro" id="IPR040803">
    <property type="entry name" value="MfnD_preATP-grasp"/>
</dbReference>
<sequence length="361" mass="38615">MESLGWLTSGILVYVTAPGVESMRVFVGEYVCGGGLLQNAPLAIPTSLRTEGEAMLQAIVSDISFFADAVIPIDPRLGLDIAAQTVEIEPATAPWAQWAAAAKQCDSALIVAPESDGTLAKGVAMLRAAGVDVIASSGDFLRVASDKLQTAKALHDASVAHPLFMSLSDRRFESDLQGCDSFVVKPRDGCGTQEIRTFDSFAEARDELREELILQQWRPGRAVSVSLIASGNHHTYLPAVAQILRQSTCQYDGGCGPLPDDDQRRATSLASRAIAAMPPTPRGFVGLDLLLADRPSEDCVIEINPRLTTSYVGLRRMIKGNLAARLFEIETGPVHCATAVDGVRWTPDGQVWVNDVVADGV</sequence>
<keyword evidence="1" id="KW-0547">Nucleotide-binding</keyword>
<evidence type="ECO:0000259" key="2">
    <source>
        <dbReference type="PROSITE" id="PS50975"/>
    </source>
</evidence>
<dbReference type="Gene3D" id="2.30.36.100">
    <property type="match status" value="1"/>
</dbReference>
<dbReference type="AlphaFoldDB" id="A0A517NQP1"/>
<protein>
    <submittedName>
        <fullName evidence="3">Carbamoyl phosphate synthase-like protein</fullName>
    </submittedName>
</protein>
<reference evidence="3 4" key="1">
    <citation type="submission" date="2019-02" db="EMBL/GenBank/DDBJ databases">
        <title>Deep-cultivation of Planctomycetes and their phenomic and genomic characterization uncovers novel biology.</title>
        <authorList>
            <person name="Wiegand S."/>
            <person name="Jogler M."/>
            <person name="Boedeker C."/>
            <person name="Pinto D."/>
            <person name="Vollmers J."/>
            <person name="Rivas-Marin E."/>
            <person name="Kohn T."/>
            <person name="Peeters S.H."/>
            <person name="Heuer A."/>
            <person name="Rast P."/>
            <person name="Oberbeckmann S."/>
            <person name="Bunk B."/>
            <person name="Jeske O."/>
            <person name="Meyerdierks A."/>
            <person name="Storesund J.E."/>
            <person name="Kallscheuer N."/>
            <person name="Luecker S."/>
            <person name="Lage O.M."/>
            <person name="Pohl T."/>
            <person name="Merkel B.J."/>
            <person name="Hornburger P."/>
            <person name="Mueller R.-W."/>
            <person name="Bruemmer F."/>
            <person name="Labrenz M."/>
            <person name="Spormann A.M."/>
            <person name="Op den Camp H."/>
            <person name="Overmann J."/>
            <person name="Amann R."/>
            <person name="Jetten M.S.M."/>
            <person name="Mascher T."/>
            <person name="Medema M.H."/>
            <person name="Devos D.P."/>
            <person name="Kaster A.-K."/>
            <person name="Ovreas L."/>
            <person name="Rohde M."/>
            <person name="Galperin M.Y."/>
            <person name="Jogler C."/>
        </authorList>
    </citation>
    <scope>NUCLEOTIDE SEQUENCE [LARGE SCALE GENOMIC DNA]</scope>
    <source>
        <strain evidence="3 4">K23_9</strain>
    </source>
</reference>
<evidence type="ECO:0000313" key="4">
    <source>
        <dbReference type="Proteomes" id="UP000319817"/>
    </source>
</evidence>
<dbReference type="InterPro" id="IPR024710">
    <property type="entry name" value="MfnD"/>
</dbReference>
<dbReference type="PIRSF" id="PIRSF016766">
    <property type="entry name" value="UCP016766_ATPgrasp"/>
    <property type="match status" value="1"/>
</dbReference>
<feature type="domain" description="ATP-grasp" evidence="2">
    <location>
        <begin position="151"/>
        <end position="331"/>
    </location>
</feature>
<keyword evidence="1" id="KW-0067">ATP-binding</keyword>
<dbReference type="Pfam" id="PF18301">
    <property type="entry name" value="preATP-grasp_3"/>
    <property type="match status" value="1"/>
</dbReference>
<dbReference type="GO" id="GO:0046872">
    <property type="term" value="F:metal ion binding"/>
    <property type="evidence" value="ECO:0007669"/>
    <property type="project" value="InterPro"/>
</dbReference>
<dbReference type="InterPro" id="IPR003806">
    <property type="entry name" value="ATP-grasp_PylC-type"/>
</dbReference>
<evidence type="ECO:0000256" key="1">
    <source>
        <dbReference type="PROSITE-ProRule" id="PRU00409"/>
    </source>
</evidence>
<dbReference type="Pfam" id="PF02655">
    <property type="entry name" value="ATP-grasp_3"/>
    <property type="match status" value="1"/>
</dbReference>
<dbReference type="Gene3D" id="3.30.470.20">
    <property type="entry name" value="ATP-grasp fold, B domain"/>
    <property type="match status" value="1"/>
</dbReference>
<accession>A0A517NQP1</accession>